<gene>
    <name evidence="2" type="ORF">Ssi02_12970</name>
</gene>
<protein>
    <submittedName>
        <fullName evidence="2">Uncharacterized protein</fullName>
    </submittedName>
</protein>
<dbReference type="Proteomes" id="UP000606172">
    <property type="component" value="Unassembled WGS sequence"/>
</dbReference>
<name>A0A919V5N2_9ACTN</name>
<dbReference type="EMBL" id="BOOW01000008">
    <property type="protein sequence ID" value="GII91066.1"/>
    <property type="molecule type" value="Genomic_DNA"/>
</dbReference>
<proteinExistence type="predicted"/>
<sequence length="138" mass="14390">MGAADGAAARVETTSVGTGVPDPPHPVATAITTTSPDARMIPDMRTTVSGPSPQMLTNHNAPAHPTPHTPFGRAALGAGVTPRPRSLDLGEFADWPGLERIVLNLHRWIADAQGGQVDYGQAFDDVIACNHGPMHTSV</sequence>
<feature type="region of interest" description="Disordered" evidence="1">
    <location>
        <begin position="1"/>
        <end position="79"/>
    </location>
</feature>
<dbReference type="AlphaFoldDB" id="A0A919V5N2"/>
<keyword evidence="3" id="KW-1185">Reference proteome</keyword>
<evidence type="ECO:0000256" key="1">
    <source>
        <dbReference type="SAM" id="MobiDB-lite"/>
    </source>
</evidence>
<comment type="caution">
    <text evidence="2">The sequence shown here is derived from an EMBL/GenBank/DDBJ whole genome shotgun (WGS) entry which is preliminary data.</text>
</comment>
<organism evidence="2 3">
    <name type="scientific">Sinosporangium siamense</name>
    <dbReference type="NCBI Taxonomy" id="1367973"/>
    <lineage>
        <taxon>Bacteria</taxon>
        <taxon>Bacillati</taxon>
        <taxon>Actinomycetota</taxon>
        <taxon>Actinomycetes</taxon>
        <taxon>Streptosporangiales</taxon>
        <taxon>Streptosporangiaceae</taxon>
        <taxon>Sinosporangium</taxon>
    </lineage>
</organism>
<evidence type="ECO:0000313" key="2">
    <source>
        <dbReference type="EMBL" id="GII91066.1"/>
    </source>
</evidence>
<reference evidence="2" key="1">
    <citation type="submission" date="2021-01" db="EMBL/GenBank/DDBJ databases">
        <title>Whole genome shotgun sequence of Sinosporangium siamense NBRC 109515.</title>
        <authorList>
            <person name="Komaki H."/>
            <person name="Tamura T."/>
        </authorList>
    </citation>
    <scope>NUCLEOTIDE SEQUENCE</scope>
    <source>
        <strain evidence="2">NBRC 109515</strain>
    </source>
</reference>
<evidence type="ECO:0000313" key="3">
    <source>
        <dbReference type="Proteomes" id="UP000606172"/>
    </source>
</evidence>
<accession>A0A919V5N2</accession>
<feature type="compositionally biased region" description="Polar residues" evidence="1">
    <location>
        <begin position="46"/>
        <end position="56"/>
    </location>
</feature>